<dbReference type="AlphaFoldDB" id="A0ABD3B642"/>
<keyword evidence="2" id="KW-1185">Reference proteome</keyword>
<evidence type="ECO:0000313" key="2">
    <source>
        <dbReference type="Proteomes" id="UP001630127"/>
    </source>
</evidence>
<organism evidence="1 2">
    <name type="scientific">Cinchona calisaya</name>
    <dbReference type="NCBI Taxonomy" id="153742"/>
    <lineage>
        <taxon>Eukaryota</taxon>
        <taxon>Viridiplantae</taxon>
        <taxon>Streptophyta</taxon>
        <taxon>Embryophyta</taxon>
        <taxon>Tracheophyta</taxon>
        <taxon>Spermatophyta</taxon>
        <taxon>Magnoliopsida</taxon>
        <taxon>eudicotyledons</taxon>
        <taxon>Gunneridae</taxon>
        <taxon>Pentapetalae</taxon>
        <taxon>asterids</taxon>
        <taxon>lamiids</taxon>
        <taxon>Gentianales</taxon>
        <taxon>Rubiaceae</taxon>
        <taxon>Cinchonoideae</taxon>
        <taxon>Cinchoneae</taxon>
        <taxon>Cinchona</taxon>
    </lineage>
</organism>
<evidence type="ECO:0000313" key="1">
    <source>
        <dbReference type="EMBL" id="KAL3538572.1"/>
    </source>
</evidence>
<proteinExistence type="predicted"/>
<gene>
    <name evidence="1" type="ORF">ACH5RR_001938</name>
</gene>
<accession>A0ABD3B642</accession>
<dbReference type="EMBL" id="JBJUIK010000001">
    <property type="protein sequence ID" value="KAL3538572.1"/>
    <property type="molecule type" value="Genomic_DNA"/>
</dbReference>
<sequence length="163" mass="18151">MYPESYLFELRPINVSGNKLVSHGPNHITTNTRDYTSSFGMAETFAALEKGKESEKSDLSSVEDSCKMLEPEETIASQMTELNLSANSSAVNPLQIQQSLTPVDHYIQDIDKKIRALKKKIFRVLMECANMCPAISQLPCPTFQFVHLSAAGSKLIHIWISVS</sequence>
<protein>
    <submittedName>
        <fullName evidence="1">Uncharacterized protein</fullName>
    </submittedName>
</protein>
<name>A0ABD3B642_9GENT</name>
<reference evidence="1 2" key="1">
    <citation type="submission" date="2024-11" db="EMBL/GenBank/DDBJ databases">
        <title>A near-complete genome assembly of Cinchona calisaya.</title>
        <authorList>
            <person name="Lian D.C."/>
            <person name="Zhao X.W."/>
            <person name="Wei L."/>
        </authorList>
    </citation>
    <scope>NUCLEOTIDE SEQUENCE [LARGE SCALE GENOMIC DNA]</scope>
    <source>
        <tissue evidence="1">Nenye</tissue>
    </source>
</reference>
<comment type="caution">
    <text evidence="1">The sequence shown here is derived from an EMBL/GenBank/DDBJ whole genome shotgun (WGS) entry which is preliminary data.</text>
</comment>
<dbReference type="Proteomes" id="UP001630127">
    <property type="component" value="Unassembled WGS sequence"/>
</dbReference>